<feature type="domain" description="ABC transporter" evidence="8">
    <location>
        <begin position="343"/>
        <end position="545"/>
    </location>
</feature>
<dbReference type="GO" id="GO:0005886">
    <property type="term" value="C:plasma membrane"/>
    <property type="evidence" value="ECO:0007669"/>
    <property type="project" value="UniProtKB-SubCell"/>
</dbReference>
<evidence type="ECO:0000256" key="6">
    <source>
        <dbReference type="ARBA" id="ARBA00023136"/>
    </source>
</evidence>
<feature type="transmembrane region" description="Helical" evidence="7">
    <location>
        <begin position="68"/>
        <end position="89"/>
    </location>
</feature>
<dbReference type="InterPro" id="IPR003593">
    <property type="entry name" value="AAA+_ATPase"/>
</dbReference>
<reference evidence="10 11" key="1">
    <citation type="submission" date="2016-10" db="EMBL/GenBank/DDBJ databases">
        <authorList>
            <person name="de Groot N.N."/>
        </authorList>
    </citation>
    <scope>NUCLEOTIDE SEQUENCE [LARGE SCALE GENOMIC DNA]</scope>
    <source>
        <strain evidence="10 11">AR40</strain>
    </source>
</reference>
<evidence type="ECO:0000256" key="5">
    <source>
        <dbReference type="ARBA" id="ARBA00022989"/>
    </source>
</evidence>
<dbReference type="Gene3D" id="3.40.50.300">
    <property type="entry name" value="P-loop containing nucleotide triphosphate hydrolases"/>
    <property type="match status" value="1"/>
</dbReference>
<keyword evidence="6 7" id="KW-0472">Membrane</keyword>
<name>A0A1H9NJ95_BUTFI</name>
<dbReference type="PANTHER" id="PTHR24221:SF503">
    <property type="entry name" value="MITOCHONDRIAL POTASSIUM CHANNEL ATP-BINDING SUBUNIT"/>
    <property type="match status" value="1"/>
</dbReference>
<dbReference type="GO" id="GO:0005524">
    <property type="term" value="F:ATP binding"/>
    <property type="evidence" value="ECO:0007669"/>
    <property type="project" value="UniProtKB-KW"/>
</dbReference>
<dbReference type="InterPro" id="IPR036640">
    <property type="entry name" value="ABC1_TM_sf"/>
</dbReference>
<keyword evidence="3" id="KW-0547">Nucleotide-binding</keyword>
<dbReference type="InterPro" id="IPR027417">
    <property type="entry name" value="P-loop_NTPase"/>
</dbReference>
<dbReference type="InterPro" id="IPR003439">
    <property type="entry name" value="ABC_transporter-like_ATP-bd"/>
</dbReference>
<proteinExistence type="predicted"/>
<dbReference type="InterPro" id="IPR039421">
    <property type="entry name" value="Type_1_exporter"/>
</dbReference>
<evidence type="ECO:0000259" key="8">
    <source>
        <dbReference type="PROSITE" id="PS50893"/>
    </source>
</evidence>
<dbReference type="GO" id="GO:0016887">
    <property type="term" value="F:ATP hydrolysis activity"/>
    <property type="evidence" value="ECO:0007669"/>
    <property type="project" value="InterPro"/>
</dbReference>
<comment type="subcellular location">
    <subcellularLocation>
        <location evidence="1">Cell membrane</location>
        <topology evidence="1">Multi-pass membrane protein</topology>
    </subcellularLocation>
</comment>
<evidence type="ECO:0000313" key="11">
    <source>
        <dbReference type="Proteomes" id="UP000182584"/>
    </source>
</evidence>
<evidence type="ECO:0000256" key="7">
    <source>
        <dbReference type="SAM" id="Phobius"/>
    </source>
</evidence>
<organism evidence="10 11">
    <name type="scientific">Butyrivibrio fibrisolvens</name>
    <dbReference type="NCBI Taxonomy" id="831"/>
    <lineage>
        <taxon>Bacteria</taxon>
        <taxon>Bacillati</taxon>
        <taxon>Bacillota</taxon>
        <taxon>Clostridia</taxon>
        <taxon>Lachnospirales</taxon>
        <taxon>Lachnospiraceae</taxon>
        <taxon>Butyrivibrio</taxon>
    </lineage>
</organism>
<feature type="domain" description="ABC transmembrane type-1" evidence="9">
    <location>
        <begin position="36"/>
        <end position="315"/>
    </location>
</feature>
<dbReference type="EMBL" id="FOGJ01000004">
    <property type="protein sequence ID" value="SER35817.1"/>
    <property type="molecule type" value="Genomic_DNA"/>
</dbReference>
<dbReference type="Pfam" id="PF00664">
    <property type="entry name" value="ABC_membrane"/>
    <property type="match status" value="1"/>
</dbReference>
<dbReference type="SUPFAM" id="SSF90123">
    <property type="entry name" value="ABC transporter transmembrane region"/>
    <property type="match status" value="1"/>
</dbReference>
<dbReference type="SUPFAM" id="SSF52540">
    <property type="entry name" value="P-loop containing nucleoside triphosphate hydrolases"/>
    <property type="match status" value="1"/>
</dbReference>
<dbReference type="Pfam" id="PF00005">
    <property type="entry name" value="ABC_tran"/>
    <property type="match status" value="1"/>
</dbReference>
<dbReference type="SMART" id="SM00382">
    <property type="entry name" value="AAA"/>
    <property type="match status" value="1"/>
</dbReference>
<gene>
    <name evidence="10" type="ORF">SAMN04487884_104209</name>
</gene>
<dbReference type="GO" id="GO:0140359">
    <property type="term" value="F:ABC-type transporter activity"/>
    <property type="evidence" value="ECO:0007669"/>
    <property type="project" value="InterPro"/>
</dbReference>
<keyword evidence="5 7" id="KW-1133">Transmembrane helix</keyword>
<evidence type="ECO:0000313" key="10">
    <source>
        <dbReference type="EMBL" id="SER35817.1"/>
    </source>
</evidence>
<keyword evidence="2 7" id="KW-0812">Transmembrane</keyword>
<dbReference type="PROSITE" id="PS50893">
    <property type="entry name" value="ABC_TRANSPORTER_2"/>
    <property type="match status" value="1"/>
</dbReference>
<protein>
    <submittedName>
        <fullName evidence="10">ABC-type multidrug transport system, ATPase and permease component</fullName>
    </submittedName>
</protein>
<dbReference type="AlphaFoldDB" id="A0A1H9NJ95"/>
<accession>A0A1H9NJ95</accession>
<dbReference type="InterPro" id="IPR011527">
    <property type="entry name" value="ABC1_TM_dom"/>
</dbReference>
<evidence type="ECO:0000256" key="2">
    <source>
        <dbReference type="ARBA" id="ARBA00022692"/>
    </source>
</evidence>
<evidence type="ECO:0000259" key="9">
    <source>
        <dbReference type="PROSITE" id="PS50929"/>
    </source>
</evidence>
<feature type="transmembrane region" description="Helical" evidence="7">
    <location>
        <begin position="269"/>
        <end position="295"/>
    </location>
</feature>
<dbReference type="Gene3D" id="1.20.1560.10">
    <property type="entry name" value="ABC transporter type 1, transmembrane domain"/>
    <property type="match status" value="1"/>
</dbReference>
<evidence type="ECO:0000256" key="1">
    <source>
        <dbReference type="ARBA" id="ARBA00004651"/>
    </source>
</evidence>
<keyword evidence="4" id="KW-0067">ATP-binding</keyword>
<dbReference type="PANTHER" id="PTHR24221">
    <property type="entry name" value="ATP-BINDING CASSETTE SUB-FAMILY B"/>
    <property type="match status" value="1"/>
</dbReference>
<dbReference type="Proteomes" id="UP000182584">
    <property type="component" value="Unassembled WGS sequence"/>
</dbReference>
<dbReference type="PROSITE" id="PS50929">
    <property type="entry name" value="ABC_TM1F"/>
    <property type="match status" value="1"/>
</dbReference>
<evidence type="ECO:0000256" key="3">
    <source>
        <dbReference type="ARBA" id="ARBA00022741"/>
    </source>
</evidence>
<sequence length="545" mass="61406">MVIYCLIAVIKGDLETMRSYFKIVRMMFASSKRLIVGAFVVMVALIAVEMAIPLGINTMIDRLEQDKTVHTFIVSVLLFVIGYFLLSVLSGINTRLYIRIGNDLLWNMREKIYRVLWESDYMEHIQKSKDKFKYVLSTQTYTAFAIAVIYSVGGFVNALTVMAFLVIIFWYSIPAGLTLVLGIAITLGTSFITGRGILGNYELCDKAHESDTAQVYETVDMVEAARTNGLEEYYLRKNKKIHDSFMKLSEKAEGKSTFFETIESSLNNLIYILVAGMLLLTSNVSGGKLVTVLFITNTILAISGRVQRQIQVIIKNIPAFDNVVKLMDIPIISGKEISDIENIRFENVTLEIDDRKIMNNISFDINRGDNVLIRGENGSGKSSILKMILGLYKPSNGQVSINDTPVSEYDSCSFYKEICYVSQDELILNESVEDYLRNVTHSDYSEDEIEAMRKKLNLNPEIDVIEENGATLSGGEKKKLFMMKCMMESDVSLVILDEIDAGLDVETKVLLKDLEKELLSDPDKIVIKISHIDSDDTGFDQIIEL</sequence>
<feature type="transmembrane region" description="Helical" evidence="7">
    <location>
        <begin position="141"/>
        <end position="171"/>
    </location>
</feature>
<feature type="transmembrane region" description="Helical" evidence="7">
    <location>
        <begin position="34"/>
        <end position="56"/>
    </location>
</feature>
<dbReference type="OrthoDB" id="9770415at2"/>
<dbReference type="eggNOG" id="COG1132">
    <property type="taxonomic scope" value="Bacteria"/>
</dbReference>
<evidence type="ECO:0000256" key="4">
    <source>
        <dbReference type="ARBA" id="ARBA00022840"/>
    </source>
</evidence>
<feature type="transmembrane region" description="Helical" evidence="7">
    <location>
        <begin position="177"/>
        <end position="198"/>
    </location>
</feature>